<proteinExistence type="predicted"/>
<dbReference type="Proteomes" id="UP001218188">
    <property type="component" value="Unassembled WGS sequence"/>
</dbReference>
<evidence type="ECO:0000313" key="3">
    <source>
        <dbReference type="Proteomes" id="UP001218188"/>
    </source>
</evidence>
<keyword evidence="3" id="KW-1185">Reference proteome</keyword>
<reference evidence="2" key="1">
    <citation type="submission" date="2023-03" db="EMBL/GenBank/DDBJ databases">
        <title>Massive genome expansion in bonnet fungi (Mycena s.s.) driven by repeated elements and novel gene families across ecological guilds.</title>
        <authorList>
            <consortium name="Lawrence Berkeley National Laboratory"/>
            <person name="Harder C.B."/>
            <person name="Miyauchi S."/>
            <person name="Viragh M."/>
            <person name="Kuo A."/>
            <person name="Thoen E."/>
            <person name="Andreopoulos B."/>
            <person name="Lu D."/>
            <person name="Skrede I."/>
            <person name="Drula E."/>
            <person name="Henrissat B."/>
            <person name="Morin E."/>
            <person name="Kohler A."/>
            <person name="Barry K."/>
            <person name="LaButti K."/>
            <person name="Morin E."/>
            <person name="Salamov A."/>
            <person name="Lipzen A."/>
            <person name="Mereny Z."/>
            <person name="Hegedus B."/>
            <person name="Baldrian P."/>
            <person name="Stursova M."/>
            <person name="Weitz H."/>
            <person name="Taylor A."/>
            <person name="Grigoriev I.V."/>
            <person name="Nagy L.G."/>
            <person name="Martin F."/>
            <person name="Kauserud H."/>
        </authorList>
    </citation>
    <scope>NUCLEOTIDE SEQUENCE</scope>
    <source>
        <strain evidence="2">CBHHK200</strain>
    </source>
</reference>
<accession>A0AAD6S0V1</accession>
<dbReference type="EMBL" id="JARJCM010000349">
    <property type="protein sequence ID" value="KAJ7018221.1"/>
    <property type="molecule type" value="Genomic_DNA"/>
</dbReference>
<organism evidence="2 3">
    <name type="scientific">Mycena alexandri</name>
    <dbReference type="NCBI Taxonomy" id="1745969"/>
    <lineage>
        <taxon>Eukaryota</taxon>
        <taxon>Fungi</taxon>
        <taxon>Dikarya</taxon>
        <taxon>Basidiomycota</taxon>
        <taxon>Agaricomycotina</taxon>
        <taxon>Agaricomycetes</taxon>
        <taxon>Agaricomycetidae</taxon>
        <taxon>Agaricales</taxon>
        <taxon>Marasmiineae</taxon>
        <taxon>Mycenaceae</taxon>
        <taxon>Mycena</taxon>
    </lineage>
</organism>
<sequence length="293" mass="32761">MSQGLLLDLLYVFVPFIVANTEKFRRRIKSNTKRLPFSTIYFPETSAHTWLHHAQEKVRTAKAAGFMQVLPQGWYPPPSRSKYQSVCGFMRNFVDLRWKKGVNTMTADGPGSGSKSNERSLLQIFGSTRDIFRITEVGTHHGAVLSTDMNGEAWLRLDSNERSLLQFSDYPTTLNAGMVPTTEPFYVPDCGLESNKWSLLQFLGPTIHDIECGDGTHHVAVLNTGLWGWYPPPSRSQVLCGVDHGSRVVHDFFTREQKSSTRMSSPCFNSDSIGKLSAEVVPTTEPLSVLLCG</sequence>
<feature type="chain" id="PRO_5042222100" evidence="1">
    <location>
        <begin position="20"/>
        <end position="293"/>
    </location>
</feature>
<dbReference type="AlphaFoldDB" id="A0AAD6S0V1"/>
<evidence type="ECO:0000256" key="1">
    <source>
        <dbReference type="SAM" id="SignalP"/>
    </source>
</evidence>
<comment type="caution">
    <text evidence="2">The sequence shown here is derived from an EMBL/GenBank/DDBJ whole genome shotgun (WGS) entry which is preliminary data.</text>
</comment>
<feature type="signal peptide" evidence="1">
    <location>
        <begin position="1"/>
        <end position="19"/>
    </location>
</feature>
<keyword evidence="1" id="KW-0732">Signal</keyword>
<protein>
    <submittedName>
        <fullName evidence="2">Uncharacterized protein</fullName>
    </submittedName>
</protein>
<name>A0AAD6S0V1_9AGAR</name>
<gene>
    <name evidence="2" type="ORF">C8F04DRAFT_1199190</name>
</gene>
<evidence type="ECO:0000313" key="2">
    <source>
        <dbReference type="EMBL" id="KAJ7018221.1"/>
    </source>
</evidence>